<dbReference type="InterPro" id="IPR001466">
    <property type="entry name" value="Beta-lactam-related"/>
</dbReference>
<dbReference type="InterPro" id="IPR050789">
    <property type="entry name" value="Diverse_Enzym_Activities"/>
</dbReference>
<dbReference type="PROSITE" id="PS51318">
    <property type="entry name" value="TAT"/>
    <property type="match status" value="1"/>
</dbReference>
<feature type="compositionally biased region" description="Polar residues" evidence="1">
    <location>
        <begin position="533"/>
        <end position="543"/>
    </location>
</feature>
<feature type="region of interest" description="Disordered" evidence="1">
    <location>
        <begin position="524"/>
        <end position="543"/>
    </location>
</feature>
<dbReference type="PANTHER" id="PTHR43283">
    <property type="entry name" value="BETA-LACTAMASE-RELATED"/>
    <property type="match status" value="1"/>
</dbReference>
<keyword evidence="3" id="KW-0378">Hydrolase</keyword>
<dbReference type="GO" id="GO:0016787">
    <property type="term" value="F:hydrolase activity"/>
    <property type="evidence" value="ECO:0007669"/>
    <property type="project" value="UniProtKB-KW"/>
</dbReference>
<sequence length="543" mass="59019">MHLDRRHFLKQLGFGALGLSVATTSWASSVGSPEGLLSPTRTAKLPRSLPTAQGVAPSGLLDFTTTIEKANLNVHSIMVVRHGKVVGEGWWAPYAPQLKHTLYSLSKAFTSTAVGIAVDEGRLSVDDKVVSFFKDQLPATVSENLAAMRVKDLLTMTTGHDKEPTPDMRANGNTNWIKVFLAHPVDHKPGTHFVYNSGATYMLSAIVQKLTGQPLITYLTPRLFGPLGIEGADWEVDPNGINTGGWGLRLHTEDIAKFGQLYLQKGIWNGKRLLSEGWIADATKPQVQSAGGKRKAEENDWLQGYGYQFWRCRHDAYRGDGAMGQYCIVMPNEDAVIAITSETGDMQAVMDAVWNHILPAFNASPLPADAAATAQMNRKLSSLALTYPAAEATSLLAATISGKTILFDDNSLKASSMSLTFANGNCLVKFNDGQGKHQLTCGLNKWAESESTLSTAPIKLVPTPIPGETKTRIAGTGTWTDANTFLMTWRFIETAHYETVTCRFKADTVAVEFESSISKINKTKDSRPVLQGKMQTGAVSQRG</sequence>
<dbReference type="Gene3D" id="3.40.710.10">
    <property type="entry name" value="DD-peptidase/beta-lactamase superfamily"/>
    <property type="match status" value="1"/>
</dbReference>
<accession>A0ABX0QKN0</accession>
<comment type="caution">
    <text evidence="3">The sequence shown here is derived from an EMBL/GenBank/DDBJ whole genome shotgun (WGS) entry which is preliminary data.</text>
</comment>
<evidence type="ECO:0000259" key="2">
    <source>
        <dbReference type="Pfam" id="PF00144"/>
    </source>
</evidence>
<reference evidence="3" key="1">
    <citation type="submission" date="2024-05" db="EMBL/GenBank/DDBJ databases">
        <authorList>
            <person name="Jung D.-H."/>
        </authorList>
    </citation>
    <scope>NUCLEOTIDE SEQUENCE</scope>
    <source>
        <strain evidence="3">JA-25</strain>
    </source>
</reference>
<evidence type="ECO:0000313" key="3">
    <source>
        <dbReference type="EMBL" id="NID12383.1"/>
    </source>
</evidence>
<dbReference type="InterPro" id="IPR012338">
    <property type="entry name" value="Beta-lactam/transpept-like"/>
</dbReference>
<dbReference type="InterPro" id="IPR006311">
    <property type="entry name" value="TAT_signal"/>
</dbReference>
<dbReference type="PANTHER" id="PTHR43283:SF7">
    <property type="entry name" value="BETA-LACTAMASE-RELATED DOMAIN-CONTAINING PROTEIN"/>
    <property type="match status" value="1"/>
</dbReference>
<evidence type="ECO:0000256" key="1">
    <source>
        <dbReference type="SAM" id="MobiDB-lite"/>
    </source>
</evidence>
<feature type="domain" description="Beta-lactamase-related" evidence="2">
    <location>
        <begin position="76"/>
        <end position="345"/>
    </location>
</feature>
<organism evidence="3 4">
    <name type="scientific">Fibrivirga algicola</name>
    <dbReference type="NCBI Taxonomy" id="2950420"/>
    <lineage>
        <taxon>Bacteria</taxon>
        <taxon>Pseudomonadati</taxon>
        <taxon>Bacteroidota</taxon>
        <taxon>Cytophagia</taxon>
        <taxon>Cytophagales</taxon>
        <taxon>Spirosomataceae</taxon>
        <taxon>Fibrivirga</taxon>
    </lineage>
</organism>
<dbReference type="Proteomes" id="UP000606008">
    <property type="component" value="Unassembled WGS sequence"/>
</dbReference>
<dbReference type="SUPFAM" id="SSF56601">
    <property type="entry name" value="beta-lactamase/transpeptidase-like"/>
    <property type="match status" value="1"/>
</dbReference>
<name>A0ABX0QKN0_9BACT</name>
<dbReference type="EMBL" id="WAEL01000007">
    <property type="protein sequence ID" value="NID12383.1"/>
    <property type="molecule type" value="Genomic_DNA"/>
</dbReference>
<protein>
    <submittedName>
        <fullName evidence="3">Serine hydrolase</fullName>
    </submittedName>
</protein>
<proteinExistence type="predicted"/>
<evidence type="ECO:0000313" key="4">
    <source>
        <dbReference type="Proteomes" id="UP000606008"/>
    </source>
</evidence>
<gene>
    <name evidence="3" type="ORF">F7231_19585</name>
</gene>
<keyword evidence="4" id="KW-1185">Reference proteome</keyword>
<dbReference type="Pfam" id="PF00144">
    <property type="entry name" value="Beta-lactamase"/>
    <property type="match status" value="1"/>
</dbReference>
<dbReference type="RefSeq" id="WP_166693236.1">
    <property type="nucleotide sequence ID" value="NZ_WAEL01000007.1"/>
</dbReference>